<feature type="region of interest" description="Disordered" evidence="4">
    <location>
        <begin position="27"/>
        <end position="89"/>
    </location>
</feature>
<evidence type="ECO:0000256" key="5">
    <source>
        <dbReference type="SAM" id="SignalP"/>
    </source>
</evidence>
<dbReference type="Proteomes" id="UP000655208">
    <property type="component" value="Unassembled WGS sequence"/>
</dbReference>
<feature type="chain" id="PRO_5038024073" evidence="5">
    <location>
        <begin position="22"/>
        <end position="472"/>
    </location>
</feature>
<feature type="signal peptide" evidence="5">
    <location>
        <begin position="1"/>
        <end position="21"/>
    </location>
</feature>
<evidence type="ECO:0000256" key="3">
    <source>
        <dbReference type="ARBA" id="ARBA00022729"/>
    </source>
</evidence>
<keyword evidence="3 5" id="KW-0732">Signal</keyword>
<evidence type="ECO:0000256" key="4">
    <source>
        <dbReference type="SAM" id="MobiDB-lite"/>
    </source>
</evidence>
<comment type="caution">
    <text evidence="6">The sequence shown here is derived from an EMBL/GenBank/DDBJ whole genome shotgun (WGS) entry which is preliminary data.</text>
</comment>
<gene>
    <name evidence="6" type="ORF">GCM10011594_06420</name>
</gene>
<evidence type="ECO:0000256" key="2">
    <source>
        <dbReference type="ARBA" id="ARBA00022448"/>
    </source>
</evidence>
<comment type="similarity">
    <text evidence="1">Belongs to the bacterial solute-binding protein 1 family.</text>
</comment>
<dbReference type="CDD" id="cd13585">
    <property type="entry name" value="PBP2_TMBP_like"/>
    <property type="match status" value="1"/>
</dbReference>
<dbReference type="RefSeq" id="WP_229673689.1">
    <property type="nucleotide sequence ID" value="NZ_BMNA01000001.1"/>
</dbReference>
<dbReference type="GO" id="GO:1901982">
    <property type="term" value="F:maltose binding"/>
    <property type="evidence" value="ECO:0007669"/>
    <property type="project" value="TreeGrafter"/>
</dbReference>
<dbReference type="EMBL" id="BMNA01000001">
    <property type="protein sequence ID" value="GGL89518.1"/>
    <property type="molecule type" value="Genomic_DNA"/>
</dbReference>
<accession>A0A917WCE0</accession>
<dbReference type="AlphaFoldDB" id="A0A917WCE0"/>
<reference evidence="6" key="2">
    <citation type="submission" date="2020-09" db="EMBL/GenBank/DDBJ databases">
        <authorList>
            <person name="Sun Q."/>
            <person name="Zhou Y."/>
        </authorList>
    </citation>
    <scope>NUCLEOTIDE SEQUENCE</scope>
    <source>
        <strain evidence="6">CGMCC 4.7308</strain>
    </source>
</reference>
<name>A0A917WCE0_9ACTN</name>
<keyword evidence="2" id="KW-0813">Transport</keyword>
<sequence>MKRSSAVGWLAVGCTALTVLAACSQGSATAGSNSSSSSSSTESGSTAASSADASTADAGTTAGSTAGGSGSPSTAASSSAPSSSSSAPAGNTTITYMDFSASGGHEKDLQKIVDGFQKENPGITVKVQNVAYADYFTKLQTAVAGGTAADAFELDYQNFISYADNGALAELSGVDRSVYRTSLYDAFTMDGKQFGLPESFSDVVLFYNKTLFAKAGVPLPTSSWTWADEKAAAQKLTDKSAKVWGDYQPITYNEFYKALAQSGGQFFNADKSEATFSSQQGTEAADWLIGKSGTVMPTVAEGAGTPDFDTNLFKSGKLAMWHTGIWMFSAMADAPFDWDVVVEPGNTTKASAMFANTVAVSASSKNQAAAQKWLQYLTASDTAVSTRLAASWELPPIADDAKLATYLKAGKPANRKAVFDALEKTVLAPVITNQQEMQDDVNDALTAAAAGRTPVDKALSDAQSKVTALLGG</sequence>
<protein>
    <submittedName>
        <fullName evidence="6">Sugar ABC transporter substrate-binding protein</fullName>
    </submittedName>
</protein>
<dbReference type="Pfam" id="PF01547">
    <property type="entry name" value="SBP_bac_1"/>
    <property type="match status" value="1"/>
</dbReference>
<evidence type="ECO:0000313" key="6">
    <source>
        <dbReference type="EMBL" id="GGL89518.1"/>
    </source>
</evidence>
<keyword evidence="7" id="KW-1185">Reference proteome</keyword>
<evidence type="ECO:0000313" key="7">
    <source>
        <dbReference type="Proteomes" id="UP000655208"/>
    </source>
</evidence>
<organism evidence="6 7">
    <name type="scientific">Nakamurella endophytica</name>
    <dbReference type="NCBI Taxonomy" id="1748367"/>
    <lineage>
        <taxon>Bacteria</taxon>
        <taxon>Bacillati</taxon>
        <taxon>Actinomycetota</taxon>
        <taxon>Actinomycetes</taxon>
        <taxon>Nakamurellales</taxon>
        <taxon>Nakamurellaceae</taxon>
        <taxon>Nakamurella</taxon>
    </lineage>
</organism>
<feature type="compositionally biased region" description="Low complexity" evidence="4">
    <location>
        <begin position="71"/>
        <end position="89"/>
    </location>
</feature>
<dbReference type="PROSITE" id="PS51257">
    <property type="entry name" value="PROKAR_LIPOPROTEIN"/>
    <property type="match status" value="1"/>
</dbReference>
<reference evidence="6" key="1">
    <citation type="journal article" date="2014" name="Int. J. Syst. Evol. Microbiol.">
        <title>Complete genome sequence of Corynebacterium casei LMG S-19264T (=DSM 44701T), isolated from a smear-ripened cheese.</title>
        <authorList>
            <consortium name="US DOE Joint Genome Institute (JGI-PGF)"/>
            <person name="Walter F."/>
            <person name="Albersmeier A."/>
            <person name="Kalinowski J."/>
            <person name="Ruckert C."/>
        </authorList>
    </citation>
    <scope>NUCLEOTIDE SEQUENCE</scope>
    <source>
        <strain evidence="6">CGMCC 4.7308</strain>
    </source>
</reference>
<dbReference type="GO" id="GO:0055052">
    <property type="term" value="C:ATP-binding cassette (ABC) transporter complex, substrate-binding subunit-containing"/>
    <property type="evidence" value="ECO:0007669"/>
    <property type="project" value="TreeGrafter"/>
</dbReference>
<dbReference type="GO" id="GO:0042956">
    <property type="term" value="P:maltodextrin transmembrane transport"/>
    <property type="evidence" value="ECO:0007669"/>
    <property type="project" value="TreeGrafter"/>
</dbReference>
<dbReference type="PANTHER" id="PTHR30061">
    <property type="entry name" value="MALTOSE-BINDING PERIPLASMIC PROTEIN"/>
    <property type="match status" value="1"/>
</dbReference>
<dbReference type="Gene3D" id="3.40.190.10">
    <property type="entry name" value="Periplasmic binding protein-like II"/>
    <property type="match status" value="1"/>
</dbReference>
<evidence type="ECO:0000256" key="1">
    <source>
        <dbReference type="ARBA" id="ARBA00008520"/>
    </source>
</evidence>
<proteinExistence type="inferred from homology"/>
<dbReference type="PANTHER" id="PTHR30061:SF50">
    <property type="entry name" value="MALTOSE_MALTODEXTRIN-BINDING PERIPLASMIC PROTEIN"/>
    <property type="match status" value="1"/>
</dbReference>
<dbReference type="GO" id="GO:0015768">
    <property type="term" value="P:maltose transport"/>
    <property type="evidence" value="ECO:0007669"/>
    <property type="project" value="TreeGrafter"/>
</dbReference>
<dbReference type="SUPFAM" id="SSF53850">
    <property type="entry name" value="Periplasmic binding protein-like II"/>
    <property type="match status" value="1"/>
</dbReference>
<feature type="compositionally biased region" description="Low complexity" evidence="4">
    <location>
        <begin position="27"/>
        <end position="64"/>
    </location>
</feature>
<dbReference type="InterPro" id="IPR006059">
    <property type="entry name" value="SBP"/>
</dbReference>